<reference evidence="2 3" key="1">
    <citation type="submission" date="2023-05" db="EMBL/GenBank/DDBJ databases">
        <title>Corynebacterium suedekumii sp. nov. and Corynebacterium breve sp. nov. isolated from raw cow's milk.</title>
        <authorList>
            <person name="Baer M.K."/>
            <person name="Mehl L."/>
            <person name="Hellmuth R."/>
            <person name="Marke G."/>
            <person name="Lipski A."/>
        </authorList>
    </citation>
    <scope>NUCLEOTIDE SEQUENCE [LARGE SCALE GENOMIC DNA]</scope>
    <source>
        <strain evidence="2 3">R4</strain>
    </source>
</reference>
<evidence type="ECO:0000313" key="3">
    <source>
        <dbReference type="Proteomes" id="UP001225598"/>
    </source>
</evidence>
<accession>A0ABY8VIS2</accession>
<sequence length="420" mass="44230">MTYDKTLFNESTVNVLVSRLASTRAERESLYKHFHQHPELSMQEVETSARIAAELDARQIPYSRVGKTGIVAVIQNGIGPVVALRGDIDALPMKETSGKDYASQATQLDEATGAEVPTAHACGHDFHTVCLLGALDAFHTQRDQWSGTLVGVFQPGEETASGAKDMVAHDIASAMPVPDVYLGQHVLGTLPGGAVGTRVGPVLSSAFSVKVGLTGKGSHGSMPELGVDPVVVAASIIVRLQTIVAREVAASETAVVTVGAIHAGTKSNIIPDSAELLINTRAYSSATSSHLKEAIERIVRAECVAARCPVEPTFTYYDEYPLTNNDAQATERVRGAFDSYFGDASMDLAPVPASEDFSIIPDALGAPYSYWGVGGFANPETAPGNHNPAFAPDLQPTLDRGSEALIVAACAWLSSGEGAE</sequence>
<evidence type="ECO:0000313" key="2">
    <source>
        <dbReference type="EMBL" id="WIM68104.1"/>
    </source>
</evidence>
<dbReference type="Proteomes" id="UP001225598">
    <property type="component" value="Chromosome"/>
</dbReference>
<dbReference type="SUPFAM" id="SSF53187">
    <property type="entry name" value="Zn-dependent exopeptidases"/>
    <property type="match status" value="1"/>
</dbReference>
<dbReference type="PANTHER" id="PTHR11014:SF63">
    <property type="entry name" value="METALLOPEPTIDASE, PUTATIVE (AFU_ORTHOLOGUE AFUA_6G09600)-RELATED"/>
    <property type="match status" value="1"/>
</dbReference>
<dbReference type="EMBL" id="CP126969">
    <property type="protein sequence ID" value="WIM68104.1"/>
    <property type="molecule type" value="Genomic_DNA"/>
</dbReference>
<dbReference type="InterPro" id="IPR036264">
    <property type="entry name" value="Bact_exopeptidase_dim_dom"/>
</dbReference>
<dbReference type="RefSeq" id="WP_284825432.1">
    <property type="nucleotide sequence ID" value="NZ_CP126969.1"/>
</dbReference>
<evidence type="ECO:0000259" key="1">
    <source>
        <dbReference type="Pfam" id="PF07687"/>
    </source>
</evidence>
<dbReference type="NCBIfam" id="TIGR01891">
    <property type="entry name" value="amidohydrolases"/>
    <property type="match status" value="1"/>
</dbReference>
<protein>
    <submittedName>
        <fullName evidence="2">Amidohydrolase</fullName>
    </submittedName>
</protein>
<proteinExistence type="predicted"/>
<dbReference type="Pfam" id="PF01546">
    <property type="entry name" value="Peptidase_M20"/>
    <property type="match status" value="1"/>
</dbReference>
<dbReference type="InterPro" id="IPR002933">
    <property type="entry name" value="Peptidase_M20"/>
</dbReference>
<dbReference type="PIRSF" id="PIRSF005962">
    <property type="entry name" value="Pept_M20D_amidohydro"/>
    <property type="match status" value="1"/>
</dbReference>
<dbReference type="SUPFAM" id="SSF55031">
    <property type="entry name" value="Bacterial exopeptidase dimerisation domain"/>
    <property type="match status" value="1"/>
</dbReference>
<gene>
    <name evidence="2" type="ORF">QP027_01520</name>
</gene>
<feature type="domain" description="Peptidase M20 dimerisation" evidence="1">
    <location>
        <begin position="206"/>
        <end position="304"/>
    </location>
</feature>
<dbReference type="InterPro" id="IPR011650">
    <property type="entry name" value="Peptidase_M20_dimer"/>
</dbReference>
<name>A0ABY8VIS2_9CORY</name>
<dbReference type="Gene3D" id="3.30.70.360">
    <property type="match status" value="1"/>
</dbReference>
<dbReference type="PANTHER" id="PTHR11014">
    <property type="entry name" value="PEPTIDASE M20 FAMILY MEMBER"/>
    <property type="match status" value="1"/>
</dbReference>
<dbReference type="InterPro" id="IPR017439">
    <property type="entry name" value="Amidohydrolase"/>
</dbReference>
<organism evidence="2 3">
    <name type="scientific">Corynebacterium breve</name>
    <dbReference type="NCBI Taxonomy" id="3049799"/>
    <lineage>
        <taxon>Bacteria</taxon>
        <taxon>Bacillati</taxon>
        <taxon>Actinomycetota</taxon>
        <taxon>Actinomycetes</taxon>
        <taxon>Mycobacteriales</taxon>
        <taxon>Corynebacteriaceae</taxon>
        <taxon>Corynebacterium</taxon>
    </lineage>
</organism>
<dbReference type="Pfam" id="PF07687">
    <property type="entry name" value="M20_dimer"/>
    <property type="match status" value="1"/>
</dbReference>
<keyword evidence="3" id="KW-1185">Reference proteome</keyword>
<dbReference type="Gene3D" id="3.40.630.10">
    <property type="entry name" value="Zn peptidases"/>
    <property type="match status" value="1"/>
</dbReference>